<dbReference type="SMART" id="SM00086">
    <property type="entry name" value="PAC"/>
    <property type="match status" value="1"/>
</dbReference>
<dbReference type="PROSITE" id="PS50110">
    <property type="entry name" value="RESPONSE_REGULATORY"/>
    <property type="match status" value="1"/>
</dbReference>
<dbReference type="PANTHER" id="PTHR44757:SF4">
    <property type="entry name" value="DIGUANYLATE CYCLASE DGCE-RELATED"/>
    <property type="match status" value="1"/>
</dbReference>
<dbReference type="InterPro" id="IPR000014">
    <property type="entry name" value="PAS"/>
</dbReference>
<feature type="domain" description="PAS" evidence="4">
    <location>
        <begin position="138"/>
        <end position="211"/>
    </location>
</feature>
<evidence type="ECO:0000259" key="5">
    <source>
        <dbReference type="PROSITE" id="PS50113"/>
    </source>
</evidence>
<feature type="domain" description="PAC" evidence="5">
    <location>
        <begin position="216"/>
        <end position="268"/>
    </location>
</feature>
<dbReference type="Gene3D" id="3.30.450.20">
    <property type="entry name" value="PAS domain"/>
    <property type="match status" value="1"/>
</dbReference>
<dbReference type="SMART" id="SM00448">
    <property type="entry name" value="REC"/>
    <property type="match status" value="1"/>
</dbReference>
<dbReference type="PROSITE" id="PS50112">
    <property type="entry name" value="PAS"/>
    <property type="match status" value="1"/>
</dbReference>
<protein>
    <recommendedName>
        <fullName evidence="9">Diguanylate cyclase</fullName>
    </recommendedName>
</protein>
<dbReference type="OrthoDB" id="9812260at2"/>
<dbReference type="SMART" id="SM00091">
    <property type="entry name" value="PAS"/>
    <property type="match status" value="1"/>
</dbReference>
<evidence type="ECO:0000256" key="2">
    <source>
        <dbReference type="PROSITE-ProRule" id="PRU00169"/>
    </source>
</evidence>
<reference evidence="7 8" key="1">
    <citation type="submission" date="2017-02" db="EMBL/GenBank/DDBJ databases">
        <title>Genomic diversity within the haloalkaliphilic genus Thioalkalivibrio.</title>
        <authorList>
            <person name="Ahn A.-C."/>
            <person name="Meier-Kolthoff J."/>
            <person name="Overmars L."/>
            <person name="Richter M."/>
            <person name="Woyke T."/>
            <person name="Sorokin D.Y."/>
            <person name="Muyzer G."/>
        </authorList>
    </citation>
    <scope>NUCLEOTIDE SEQUENCE [LARGE SCALE GENOMIC DNA]</scope>
    <source>
        <strain evidence="7 8">HL17</strain>
    </source>
</reference>
<dbReference type="PROSITE" id="PS50887">
    <property type="entry name" value="GGDEF"/>
    <property type="match status" value="1"/>
</dbReference>
<dbReference type="Pfam" id="PF00989">
    <property type="entry name" value="PAS"/>
    <property type="match status" value="1"/>
</dbReference>
<dbReference type="Gene3D" id="3.30.70.270">
    <property type="match status" value="1"/>
</dbReference>
<dbReference type="NCBIfam" id="TIGR00254">
    <property type="entry name" value="GGDEF"/>
    <property type="match status" value="1"/>
</dbReference>
<name>A0A1V3A0G3_9GAMM</name>
<dbReference type="InterPro" id="IPR000160">
    <property type="entry name" value="GGDEF_dom"/>
</dbReference>
<dbReference type="InterPro" id="IPR052155">
    <property type="entry name" value="Biofilm_reg_signaling"/>
</dbReference>
<dbReference type="Pfam" id="PF00990">
    <property type="entry name" value="GGDEF"/>
    <property type="match status" value="1"/>
</dbReference>
<dbReference type="InterPro" id="IPR035965">
    <property type="entry name" value="PAS-like_dom_sf"/>
</dbReference>
<organism evidence="7 8">
    <name type="scientific">Thioalkalivibrio halophilus</name>
    <dbReference type="NCBI Taxonomy" id="252474"/>
    <lineage>
        <taxon>Bacteria</taxon>
        <taxon>Pseudomonadati</taxon>
        <taxon>Pseudomonadota</taxon>
        <taxon>Gammaproteobacteria</taxon>
        <taxon>Chromatiales</taxon>
        <taxon>Ectothiorhodospiraceae</taxon>
        <taxon>Thioalkalivibrio</taxon>
    </lineage>
</organism>
<comment type="caution">
    <text evidence="7">The sequence shown here is derived from an EMBL/GenBank/DDBJ whole genome shotgun (WGS) entry which is preliminary data.</text>
</comment>
<dbReference type="NCBIfam" id="TIGR00229">
    <property type="entry name" value="sensory_box"/>
    <property type="match status" value="1"/>
</dbReference>
<dbReference type="InterPro" id="IPR043128">
    <property type="entry name" value="Rev_trsase/Diguanyl_cyclase"/>
</dbReference>
<dbReference type="SUPFAM" id="SSF55785">
    <property type="entry name" value="PYP-like sensor domain (PAS domain)"/>
    <property type="match status" value="1"/>
</dbReference>
<feature type="domain" description="GGDEF" evidence="6">
    <location>
        <begin position="300"/>
        <end position="433"/>
    </location>
</feature>
<feature type="domain" description="Response regulatory" evidence="3">
    <location>
        <begin position="1"/>
        <end position="118"/>
    </location>
</feature>
<dbReference type="SMART" id="SM00267">
    <property type="entry name" value="GGDEF"/>
    <property type="match status" value="1"/>
</dbReference>
<evidence type="ECO:0000259" key="3">
    <source>
        <dbReference type="PROSITE" id="PS50110"/>
    </source>
</evidence>
<dbReference type="InterPro" id="IPR013767">
    <property type="entry name" value="PAS_fold"/>
</dbReference>
<dbReference type="CDD" id="cd00156">
    <property type="entry name" value="REC"/>
    <property type="match status" value="1"/>
</dbReference>
<dbReference type="Gene3D" id="3.40.50.2300">
    <property type="match status" value="1"/>
</dbReference>
<keyword evidence="8" id="KW-1185">Reference proteome</keyword>
<dbReference type="SUPFAM" id="SSF55073">
    <property type="entry name" value="Nucleotide cyclase"/>
    <property type="match status" value="1"/>
</dbReference>
<evidence type="ECO:0000259" key="4">
    <source>
        <dbReference type="PROSITE" id="PS50112"/>
    </source>
</evidence>
<evidence type="ECO:0008006" key="9">
    <source>
        <dbReference type="Google" id="ProtNLM"/>
    </source>
</evidence>
<dbReference type="PANTHER" id="PTHR44757">
    <property type="entry name" value="DIGUANYLATE CYCLASE DGCP"/>
    <property type="match status" value="1"/>
</dbReference>
<dbReference type="InterPro" id="IPR011006">
    <property type="entry name" value="CheY-like_superfamily"/>
</dbReference>
<dbReference type="InterPro" id="IPR000700">
    <property type="entry name" value="PAS-assoc_C"/>
</dbReference>
<evidence type="ECO:0000313" key="8">
    <source>
        <dbReference type="Proteomes" id="UP000189177"/>
    </source>
</evidence>
<dbReference type="CDD" id="cd01949">
    <property type="entry name" value="GGDEF"/>
    <property type="match status" value="1"/>
</dbReference>
<dbReference type="GO" id="GO:0003824">
    <property type="term" value="F:catalytic activity"/>
    <property type="evidence" value="ECO:0007669"/>
    <property type="project" value="UniProtKB-ARBA"/>
</dbReference>
<dbReference type="FunFam" id="3.30.70.270:FF:000001">
    <property type="entry name" value="Diguanylate cyclase domain protein"/>
    <property type="match status" value="1"/>
</dbReference>
<keyword evidence="2" id="KW-0597">Phosphoprotein</keyword>
<dbReference type="InterPro" id="IPR001789">
    <property type="entry name" value="Sig_transdc_resp-reg_receiver"/>
</dbReference>
<dbReference type="PROSITE" id="PS50113">
    <property type="entry name" value="PAC"/>
    <property type="match status" value="1"/>
</dbReference>
<dbReference type="GO" id="GO:0000160">
    <property type="term" value="P:phosphorelay signal transduction system"/>
    <property type="evidence" value="ECO:0007669"/>
    <property type="project" value="InterPro"/>
</dbReference>
<feature type="modified residue" description="4-aspartylphosphate" evidence="2">
    <location>
        <position position="53"/>
    </location>
</feature>
<dbReference type="GO" id="GO:0006355">
    <property type="term" value="P:regulation of DNA-templated transcription"/>
    <property type="evidence" value="ECO:0007669"/>
    <property type="project" value="InterPro"/>
</dbReference>
<dbReference type="Pfam" id="PF00072">
    <property type="entry name" value="Response_reg"/>
    <property type="match status" value="1"/>
</dbReference>
<proteinExistence type="predicted"/>
<evidence type="ECO:0000256" key="1">
    <source>
        <dbReference type="ARBA" id="ARBA00001946"/>
    </source>
</evidence>
<dbReference type="STRING" id="252474.B1A74_03940"/>
<dbReference type="EMBL" id="MUZR01000009">
    <property type="protein sequence ID" value="OOC10821.1"/>
    <property type="molecule type" value="Genomic_DNA"/>
</dbReference>
<dbReference type="AlphaFoldDB" id="A0A1V3A0G3"/>
<dbReference type="InterPro" id="IPR029787">
    <property type="entry name" value="Nucleotide_cyclase"/>
</dbReference>
<evidence type="ECO:0000313" key="7">
    <source>
        <dbReference type="EMBL" id="OOC10821.1"/>
    </source>
</evidence>
<dbReference type="InterPro" id="IPR001610">
    <property type="entry name" value="PAC"/>
</dbReference>
<dbReference type="SUPFAM" id="SSF52172">
    <property type="entry name" value="CheY-like"/>
    <property type="match status" value="1"/>
</dbReference>
<dbReference type="RefSeq" id="WP_099049986.1">
    <property type="nucleotide sequence ID" value="NZ_MUZR01000009.1"/>
</dbReference>
<accession>A0A1V3A0G3</accession>
<evidence type="ECO:0000259" key="6">
    <source>
        <dbReference type="PROSITE" id="PS50887"/>
    </source>
</evidence>
<gene>
    <name evidence="7" type="ORF">B1A74_03940</name>
</gene>
<comment type="cofactor">
    <cofactor evidence="1">
        <name>Mg(2+)</name>
        <dbReference type="ChEBI" id="CHEBI:18420"/>
    </cofactor>
</comment>
<dbReference type="Proteomes" id="UP000189177">
    <property type="component" value="Unassembled WGS sequence"/>
</dbReference>
<dbReference type="CDD" id="cd00130">
    <property type="entry name" value="PAS"/>
    <property type="match status" value="1"/>
</dbReference>
<sequence>MILLIEDSQSDAEWILKALGEPETRRFDVVWVTCLADALGHLARNTFDVVLLDLMLPDGEGVEAFDRVYRAQPEALILVLSAADTEETARRAVRHGAFDHLAKGRADPYWLPRALRYVMERKATERVLRQAEKKLFEEKERSRVTLDSIGDAVLATDLDYNVTYLNPVAEQMTGWSGAEALGQPLRKVFNIIDGATREAGQNPAWRAIDQDRTVGLAMDCVLIRRDGTEIVIEDSAAPIHDRDGRVTGAVIVFHDRNQARAVTEKMAYLAQHDGLTGLPNRLLLKERFSRAIALARRNQKLVGLLFLDLDDFKEINDSLGHAIGDRVLQGAAERLLSCVRASDTVCRYGGDEFVILLTEINQAQDAALAAEKLHAAFAEPLAIDGHRLRIHLSIGISLYPNDDDNADDLIHDADVAMLDAKAHGKGRCRSFTAGMRLGHVT</sequence>